<dbReference type="Gene3D" id="3.10.20.90">
    <property type="entry name" value="Phosphatidylinositol 3-kinase Catalytic Subunit, Chain A, domain 1"/>
    <property type="match status" value="1"/>
</dbReference>
<reference evidence="13" key="1">
    <citation type="submission" date="2025-08" db="UniProtKB">
        <authorList>
            <consortium name="RefSeq"/>
        </authorList>
    </citation>
    <scope>IDENTIFICATION</scope>
</reference>
<dbReference type="PROSITE" id="PS51283">
    <property type="entry name" value="DUSP"/>
    <property type="match status" value="1"/>
</dbReference>
<comment type="catalytic activity">
    <reaction evidence="1">
        <text>Thiol-dependent hydrolysis of ester, thioester, amide, peptide and isopeptide bonds formed by the C-terminal Gly of ubiquitin (a 76-residue protein attached to proteins as an intracellular targeting signal).</text>
        <dbReference type="EC" id="3.4.19.12"/>
    </reaction>
</comment>
<name>A0A6P7T8S8_9MOLL</name>
<dbReference type="Pfam" id="PF14836">
    <property type="entry name" value="Ubiquitin_3"/>
    <property type="match status" value="1"/>
</dbReference>
<evidence type="ECO:0000256" key="10">
    <source>
        <dbReference type="ARBA" id="ARBA00022807"/>
    </source>
</evidence>
<evidence type="ECO:0000313" key="12">
    <source>
        <dbReference type="Proteomes" id="UP000515154"/>
    </source>
</evidence>
<dbReference type="PROSITE" id="PS00972">
    <property type="entry name" value="USP_1"/>
    <property type="match status" value="1"/>
</dbReference>
<dbReference type="InterPro" id="IPR050185">
    <property type="entry name" value="Ub_carboxyl-term_hydrolase"/>
</dbReference>
<dbReference type="PANTHER" id="PTHR21646:SF24">
    <property type="entry name" value="UBIQUITIN CARBOXYL-TERMINAL HYDROLASE"/>
    <property type="match status" value="1"/>
</dbReference>
<proteinExistence type="inferred from homology"/>
<dbReference type="SUPFAM" id="SSF54001">
    <property type="entry name" value="Cysteine proteinases"/>
    <property type="match status" value="1"/>
</dbReference>
<evidence type="ECO:0000256" key="9">
    <source>
        <dbReference type="ARBA" id="ARBA00022801"/>
    </source>
</evidence>
<dbReference type="PROSITE" id="PS00973">
    <property type="entry name" value="USP_2"/>
    <property type="match status" value="1"/>
</dbReference>
<accession>A0A6P7T8S8</accession>
<keyword evidence="12" id="KW-1185">Reference proteome</keyword>
<dbReference type="EC" id="3.4.19.12" evidence="5"/>
<evidence type="ECO:0000256" key="4">
    <source>
        <dbReference type="ARBA" id="ARBA00009085"/>
    </source>
</evidence>
<dbReference type="GO" id="GO:0004843">
    <property type="term" value="F:cysteine-type deubiquitinase activity"/>
    <property type="evidence" value="ECO:0007669"/>
    <property type="project" value="UniProtKB-EC"/>
</dbReference>
<dbReference type="InterPro" id="IPR028889">
    <property type="entry name" value="USP"/>
</dbReference>
<keyword evidence="11" id="KW-0539">Nucleus</keyword>
<dbReference type="Proteomes" id="UP000515154">
    <property type="component" value="Linkage group LG18"/>
</dbReference>
<dbReference type="InterPro" id="IPR035927">
    <property type="entry name" value="DUSP-like_sf"/>
</dbReference>
<dbReference type="InterPro" id="IPR001394">
    <property type="entry name" value="Peptidase_C19_UCH"/>
</dbReference>
<keyword evidence="8" id="KW-0833">Ubl conjugation pathway</keyword>
<dbReference type="FunFam" id="3.90.70.10:FF:000013">
    <property type="entry name" value="ubiquitin carboxyl-terminal hydrolase 15 isoform X1"/>
    <property type="match status" value="1"/>
</dbReference>
<dbReference type="SUPFAM" id="SSF143791">
    <property type="entry name" value="DUSP-like"/>
    <property type="match status" value="1"/>
</dbReference>
<comment type="similarity">
    <text evidence="4">Belongs to the peptidase C19 family.</text>
</comment>
<evidence type="ECO:0000256" key="6">
    <source>
        <dbReference type="ARBA" id="ARBA00022490"/>
    </source>
</evidence>
<dbReference type="CDD" id="cd02674">
    <property type="entry name" value="Peptidase_C19R"/>
    <property type="match status" value="1"/>
</dbReference>
<dbReference type="PROSITE" id="PS50235">
    <property type="entry name" value="USP_3"/>
    <property type="match status" value="1"/>
</dbReference>
<evidence type="ECO:0000313" key="13">
    <source>
        <dbReference type="RefSeq" id="XP_029647338.1"/>
    </source>
</evidence>
<sequence length="1046" mass="118737">MAEGGPPDCATQKKEIDNLLKTVLKKGDTWYLVDTKWLKQWKKYVGFDSWDSYSAGDQSANPGPIDNKTLFKEDMCTLKEHLIDELDYVLLPTEGWNKLVSWYGTVEGQEPIARKVIEQGMFVKHCKVEVYLIDLKLCHNSDLEDVHTKQFSRAVTIDQIEKEMRKLFNIADDKDTRLWNRYMCNTYEHLSKTDNTIQDAGLYQGQLILIEPQNEDGTWPRQAKSTSSYNASSTPIERQPYISTRSSAYSYSPHDGNYSSYGCYNNESGRSQAVPGLCGLSNLGNTCFMNSALQCMSNVSSLTNYFLEEKWNEELNEDNPLGMQGEIARTYAELAKLMWSGRYTYTVPRNFKIAVGKFAPQFSGFQQQDSQELMAFLLDGLHEDLNRIRKKPYIELKDAENRPDKEVAEEAWGNYRKRNDSVIVDTFHGLLKSTLVCPQCSKVSVTFDPFCYLSLPLPIKKERQMEVFWVPLDPAKHPVQYKLTVPKLGTVSDLCSALSKYVNKPADQMIVTDVYSHKFHKIYSKEDGLSPITDRDDIFIYEVPLMDDHIVILPIYMREKKVKVAYNDTPITSYSLFGQPLLLPVPRKHCTYEILYNLVLNRISRYVKVPDESEKWWIDDDVKNRSDEDDELEEDLDNLDVVPKPLYSVNGENNSQMEEMDDSCDSPLEESPKGNLPYSSNLNCTDTSTTLTNNLNNSVGPASSSTTNSNITATSGKSKTEIKQTCEDNINTDIETEENENQPPHRLFRFTPVNSYGTAAVDNRMDETGKPLELTSQTYIAIDWDMKAKMKFYSESVAETIDIHESMRQKNTMKKQTIQLNECLELFTTKEKLGADDPWYCPQCKKHQQATKKFDLWSLPNILVIHLKRFSYNRYWRDKIDTLVEFPTGNLNLKKYIINNNHGPATYDLISVSNHYGGMGGGHYTAFAKNKDDKEWYYFDDSTVSASSEDAVVTKAAYVLVYQRQGIPDPTQKKRSKMNNATCSSLAGGSGQAAAAVTAAAAATTAAAVGAPPPSFPQTEPQDRNTNGIEDTDDDDDDDDEAMDIN</sequence>
<evidence type="ECO:0000256" key="2">
    <source>
        <dbReference type="ARBA" id="ARBA00004123"/>
    </source>
</evidence>
<evidence type="ECO:0000256" key="1">
    <source>
        <dbReference type="ARBA" id="ARBA00000707"/>
    </source>
</evidence>
<dbReference type="GO" id="GO:0005634">
    <property type="term" value="C:nucleus"/>
    <property type="evidence" value="ECO:0007669"/>
    <property type="project" value="UniProtKB-SubCell"/>
</dbReference>
<gene>
    <name evidence="13" type="primary">LOC115221316</name>
</gene>
<dbReference type="SMART" id="SM00695">
    <property type="entry name" value="DUSP"/>
    <property type="match status" value="1"/>
</dbReference>
<evidence type="ECO:0000256" key="5">
    <source>
        <dbReference type="ARBA" id="ARBA00012759"/>
    </source>
</evidence>
<dbReference type="InterPro" id="IPR018200">
    <property type="entry name" value="USP_CS"/>
</dbReference>
<keyword evidence="10" id="KW-0788">Thiol protease</keyword>
<dbReference type="GO" id="GO:0005737">
    <property type="term" value="C:cytoplasm"/>
    <property type="evidence" value="ECO:0007669"/>
    <property type="project" value="UniProtKB-SubCell"/>
</dbReference>
<dbReference type="InterPro" id="IPR038765">
    <property type="entry name" value="Papain-like_cys_pep_sf"/>
</dbReference>
<keyword evidence="7" id="KW-0645">Protease</keyword>
<dbReference type="Gene3D" id="3.30.2230.10">
    <property type="entry name" value="DUSP-like"/>
    <property type="match status" value="1"/>
</dbReference>
<dbReference type="Pfam" id="PF00443">
    <property type="entry name" value="UCH"/>
    <property type="match status" value="1"/>
</dbReference>
<evidence type="ECO:0000256" key="8">
    <source>
        <dbReference type="ARBA" id="ARBA00022786"/>
    </source>
</evidence>
<keyword evidence="9 13" id="KW-0378">Hydrolase</keyword>
<dbReference type="FunFam" id="3.30.2230.10:FF:000003">
    <property type="entry name" value="ubiquitin carboxyl-terminal hydrolase 15 isoform X1"/>
    <property type="match status" value="1"/>
</dbReference>
<dbReference type="GO" id="GO:0016579">
    <property type="term" value="P:protein deubiquitination"/>
    <property type="evidence" value="ECO:0007669"/>
    <property type="project" value="InterPro"/>
</dbReference>
<dbReference type="Pfam" id="PF14533">
    <property type="entry name" value="USP7_C2"/>
    <property type="match status" value="1"/>
</dbReference>
<dbReference type="PANTHER" id="PTHR21646">
    <property type="entry name" value="UBIQUITIN CARBOXYL-TERMINAL HYDROLASE"/>
    <property type="match status" value="1"/>
</dbReference>
<evidence type="ECO:0000256" key="3">
    <source>
        <dbReference type="ARBA" id="ARBA00004496"/>
    </source>
</evidence>
<evidence type="ECO:0000256" key="11">
    <source>
        <dbReference type="ARBA" id="ARBA00023242"/>
    </source>
</evidence>
<evidence type="ECO:0000256" key="7">
    <source>
        <dbReference type="ARBA" id="ARBA00022670"/>
    </source>
</evidence>
<protein>
    <recommendedName>
        <fullName evidence="5">ubiquitinyl hydrolase 1</fullName>
        <ecNumber evidence="5">3.4.19.12</ecNumber>
    </recommendedName>
</protein>
<comment type="subcellular location">
    <subcellularLocation>
        <location evidence="3">Cytoplasm</location>
    </subcellularLocation>
    <subcellularLocation>
        <location evidence="2">Nucleus</location>
    </subcellularLocation>
</comment>
<dbReference type="InterPro" id="IPR028135">
    <property type="entry name" value="Ub_USP-typ"/>
</dbReference>
<dbReference type="GO" id="GO:0006508">
    <property type="term" value="P:proteolysis"/>
    <property type="evidence" value="ECO:0007669"/>
    <property type="project" value="UniProtKB-KW"/>
</dbReference>
<dbReference type="Gene3D" id="3.90.70.10">
    <property type="entry name" value="Cysteine proteinases"/>
    <property type="match status" value="2"/>
</dbReference>
<dbReference type="RefSeq" id="XP_029647338.1">
    <property type="nucleotide sequence ID" value="XM_029791478.2"/>
</dbReference>
<dbReference type="AlphaFoldDB" id="A0A6P7T8S8"/>
<dbReference type="InterPro" id="IPR029346">
    <property type="entry name" value="USP_C"/>
</dbReference>
<dbReference type="Pfam" id="PF06337">
    <property type="entry name" value="DUSP"/>
    <property type="match status" value="1"/>
</dbReference>
<keyword evidence="6" id="KW-0963">Cytoplasm</keyword>
<dbReference type="KEGG" id="osn:115221316"/>
<dbReference type="InterPro" id="IPR006615">
    <property type="entry name" value="Pept_C19_DUSP"/>
</dbReference>
<organism evidence="12 13">
    <name type="scientific">Octopus sinensis</name>
    <name type="common">East Asian common octopus</name>
    <dbReference type="NCBI Taxonomy" id="2607531"/>
    <lineage>
        <taxon>Eukaryota</taxon>
        <taxon>Metazoa</taxon>
        <taxon>Spiralia</taxon>
        <taxon>Lophotrochozoa</taxon>
        <taxon>Mollusca</taxon>
        <taxon>Cephalopoda</taxon>
        <taxon>Coleoidea</taxon>
        <taxon>Octopodiformes</taxon>
        <taxon>Octopoda</taxon>
        <taxon>Incirrata</taxon>
        <taxon>Octopodidae</taxon>
        <taxon>Octopus</taxon>
    </lineage>
</organism>